<name>A0AAF3EUA0_9BILA</name>
<dbReference type="WBParaSite" id="MBELARI_LOCUS17732">
    <property type="protein sequence ID" value="MBELARI_LOCUS17732"/>
    <property type="gene ID" value="MBELARI_LOCUS17732"/>
</dbReference>
<accession>A0AAF3EUA0</accession>
<organism evidence="5 6">
    <name type="scientific">Mesorhabditis belari</name>
    <dbReference type="NCBI Taxonomy" id="2138241"/>
    <lineage>
        <taxon>Eukaryota</taxon>
        <taxon>Metazoa</taxon>
        <taxon>Ecdysozoa</taxon>
        <taxon>Nematoda</taxon>
        <taxon>Chromadorea</taxon>
        <taxon>Rhabditida</taxon>
        <taxon>Rhabditina</taxon>
        <taxon>Rhabditomorpha</taxon>
        <taxon>Rhabditoidea</taxon>
        <taxon>Rhabditidae</taxon>
        <taxon>Mesorhabditinae</taxon>
        <taxon>Mesorhabditis</taxon>
    </lineage>
</organism>
<dbReference type="InterPro" id="IPR052667">
    <property type="entry name" value="E3_ubiquitin-ligase_RING"/>
</dbReference>
<dbReference type="InterPro" id="IPR001841">
    <property type="entry name" value="Znf_RING"/>
</dbReference>
<dbReference type="AlphaFoldDB" id="A0AAF3EUA0"/>
<dbReference type="PROSITE" id="PS50089">
    <property type="entry name" value="ZF_RING_2"/>
    <property type="match status" value="1"/>
</dbReference>
<feature type="domain" description="RING-type" evidence="4">
    <location>
        <begin position="100"/>
        <end position="154"/>
    </location>
</feature>
<sequence>MRVFESLNCILCKEPFSRVANQPRSPRKLGCGLAMCHECFEMEKAQKKEDRKHHCNNGNCFYNPNFAYFLIDMLAEEDALTLAPMERGYVLAKPFKVLECSVCRDDYSTKITERQPFAMYCNHTICTGCFLKLRVQNENGANKEMKYMITCPTCGAGSETSRDKWKDRLHDFLDELPRMTRQLQAAMNAPTCDECYEKYIIDVMFYCSMCRIKICGSCAYLQHRLHDAKSLLTKQAGEMLVELRNDSANVVKNYEDLLPELHKGILEDVSFFKTKLLLKENILTDVSTFGDLMEKHQTFTKVKTDFEATTERYLPGLRKFETEVKALIDALDKNPDPNVTINPNVIDGPSTH</sequence>
<proteinExistence type="predicted"/>
<keyword evidence="2" id="KW-0862">Zinc</keyword>
<dbReference type="PANTHER" id="PTHR47156">
    <property type="entry name" value="PROTEIN CBG20824"/>
    <property type="match status" value="1"/>
</dbReference>
<evidence type="ECO:0000256" key="3">
    <source>
        <dbReference type="PROSITE-ProRule" id="PRU00175"/>
    </source>
</evidence>
<dbReference type="InterPro" id="IPR013083">
    <property type="entry name" value="Znf_RING/FYVE/PHD"/>
</dbReference>
<evidence type="ECO:0000256" key="1">
    <source>
        <dbReference type="ARBA" id="ARBA00022771"/>
    </source>
</evidence>
<dbReference type="GO" id="GO:0008270">
    <property type="term" value="F:zinc ion binding"/>
    <property type="evidence" value="ECO:0007669"/>
    <property type="project" value="UniProtKB-KW"/>
</dbReference>
<keyword evidence="5" id="KW-1185">Reference proteome</keyword>
<dbReference type="Proteomes" id="UP000887575">
    <property type="component" value="Unassembled WGS sequence"/>
</dbReference>
<dbReference type="PANTHER" id="PTHR47156:SF10">
    <property type="entry name" value="E3 UBIQUITIN-PROTEIN LIGASE TRIM-21-RELATED"/>
    <property type="match status" value="1"/>
</dbReference>
<reference evidence="6" key="1">
    <citation type="submission" date="2024-02" db="UniProtKB">
        <authorList>
            <consortium name="WormBaseParasite"/>
        </authorList>
    </citation>
    <scope>IDENTIFICATION</scope>
</reference>
<evidence type="ECO:0000313" key="6">
    <source>
        <dbReference type="WBParaSite" id="MBELARI_LOCUS17732"/>
    </source>
</evidence>
<keyword evidence="1 3" id="KW-0479">Metal-binding</keyword>
<evidence type="ECO:0000313" key="5">
    <source>
        <dbReference type="Proteomes" id="UP000887575"/>
    </source>
</evidence>
<dbReference type="SUPFAM" id="SSF57850">
    <property type="entry name" value="RING/U-box"/>
    <property type="match status" value="1"/>
</dbReference>
<dbReference type="SMART" id="SM00184">
    <property type="entry name" value="RING"/>
    <property type="match status" value="2"/>
</dbReference>
<protein>
    <submittedName>
        <fullName evidence="6">RING-type domain-containing protein</fullName>
    </submittedName>
</protein>
<keyword evidence="1 3" id="KW-0863">Zinc-finger</keyword>
<dbReference type="Gene3D" id="3.30.40.10">
    <property type="entry name" value="Zinc/RING finger domain, C3HC4 (zinc finger)"/>
    <property type="match status" value="1"/>
</dbReference>
<evidence type="ECO:0000259" key="4">
    <source>
        <dbReference type="PROSITE" id="PS50089"/>
    </source>
</evidence>
<evidence type="ECO:0000256" key="2">
    <source>
        <dbReference type="ARBA" id="ARBA00022833"/>
    </source>
</evidence>